<dbReference type="PROSITE" id="PS50970">
    <property type="entry name" value="HCY"/>
    <property type="match status" value="1"/>
</dbReference>
<evidence type="ECO:0000259" key="4">
    <source>
        <dbReference type="PROSITE" id="PS50970"/>
    </source>
</evidence>
<dbReference type="AlphaFoldDB" id="A0A381W4U0"/>
<sequence length="345" mass="36484">MPQSTLHELFANRDWLLADGATGTNYFAMGLQSGDAPELWNVSHPERVASLHRSFIDAGADIILTNSFGGSSYRLKLHQAQDRVAELNLAAASIARNEADQADRPVIVAGSLGPTGEILQPVGTLDSGAAEDAFAVQALALAEGGVDVIWLETMSSKEELQAAGAGAKRAELPVVATMTFDSNGSTMMGFSPQELVELYRETVPRLAAYGANCGVGAADLIGAMIAIRNSSDPEDILVAKSNCGIPEFTDGKIQYSGTPDLMADYARLARDVGARIIGGCCGTTPEHLAAMRKALDDHRPRSTPELDDVVDRLGPVTAGTRACCAGHPLGSGQLDRPKRSRRRAR</sequence>
<dbReference type="Pfam" id="PF02574">
    <property type="entry name" value="S-methyl_trans"/>
    <property type="match status" value="1"/>
</dbReference>
<dbReference type="InterPro" id="IPR003726">
    <property type="entry name" value="HCY_dom"/>
</dbReference>
<dbReference type="SUPFAM" id="SSF82282">
    <property type="entry name" value="Homocysteine S-methyltransferase"/>
    <property type="match status" value="1"/>
</dbReference>
<reference evidence="5" key="1">
    <citation type="submission" date="2018-05" db="EMBL/GenBank/DDBJ databases">
        <authorList>
            <person name="Lanie J.A."/>
            <person name="Ng W.-L."/>
            <person name="Kazmierczak K.M."/>
            <person name="Andrzejewski T.M."/>
            <person name="Davidsen T.M."/>
            <person name="Wayne K.J."/>
            <person name="Tettelin H."/>
            <person name="Glass J.I."/>
            <person name="Rusch D."/>
            <person name="Podicherti R."/>
            <person name="Tsui H.-C.T."/>
            <person name="Winkler M.E."/>
        </authorList>
    </citation>
    <scope>NUCLEOTIDE SEQUENCE</scope>
</reference>
<keyword evidence="1" id="KW-0489">Methyltransferase</keyword>
<dbReference type="GO" id="GO:0032259">
    <property type="term" value="P:methylation"/>
    <property type="evidence" value="ECO:0007669"/>
    <property type="project" value="UniProtKB-KW"/>
</dbReference>
<evidence type="ECO:0000313" key="5">
    <source>
        <dbReference type="EMBL" id="SVA47514.1"/>
    </source>
</evidence>
<dbReference type="InterPro" id="IPR036589">
    <property type="entry name" value="HCY_dom_sf"/>
</dbReference>
<protein>
    <recommendedName>
        <fullName evidence="4">Hcy-binding domain-containing protein</fullName>
    </recommendedName>
</protein>
<dbReference type="PANTHER" id="PTHR11103:SF18">
    <property type="entry name" value="SLR1189 PROTEIN"/>
    <property type="match status" value="1"/>
</dbReference>
<organism evidence="5">
    <name type="scientific">marine metagenome</name>
    <dbReference type="NCBI Taxonomy" id="408172"/>
    <lineage>
        <taxon>unclassified sequences</taxon>
        <taxon>metagenomes</taxon>
        <taxon>ecological metagenomes</taxon>
    </lineage>
</organism>
<dbReference type="NCBIfam" id="NF005718">
    <property type="entry name" value="PRK07534.1"/>
    <property type="match status" value="1"/>
</dbReference>
<dbReference type="EMBL" id="UINC01010704">
    <property type="protein sequence ID" value="SVA47514.1"/>
    <property type="molecule type" value="Genomic_DNA"/>
</dbReference>
<feature type="region of interest" description="Disordered" evidence="3">
    <location>
        <begin position="325"/>
        <end position="345"/>
    </location>
</feature>
<gene>
    <name evidence="5" type="ORF">METZ01_LOCUS100368</name>
</gene>
<evidence type="ECO:0000256" key="3">
    <source>
        <dbReference type="SAM" id="MobiDB-lite"/>
    </source>
</evidence>
<dbReference type="Gene3D" id="3.20.20.330">
    <property type="entry name" value="Homocysteine-binding-like domain"/>
    <property type="match status" value="1"/>
</dbReference>
<proteinExistence type="predicted"/>
<dbReference type="GO" id="GO:0008168">
    <property type="term" value="F:methyltransferase activity"/>
    <property type="evidence" value="ECO:0007669"/>
    <property type="project" value="UniProtKB-KW"/>
</dbReference>
<keyword evidence="2" id="KW-0808">Transferase</keyword>
<evidence type="ECO:0000256" key="1">
    <source>
        <dbReference type="ARBA" id="ARBA00022603"/>
    </source>
</evidence>
<feature type="domain" description="Hcy-binding" evidence="4">
    <location>
        <begin position="4"/>
        <end position="295"/>
    </location>
</feature>
<name>A0A381W4U0_9ZZZZ</name>
<accession>A0A381W4U0</accession>
<evidence type="ECO:0000256" key="2">
    <source>
        <dbReference type="ARBA" id="ARBA00022679"/>
    </source>
</evidence>
<dbReference type="PANTHER" id="PTHR11103">
    <property type="entry name" value="SLR1189 PROTEIN"/>
    <property type="match status" value="1"/>
</dbReference>